<comment type="caution">
    <text evidence="1">The sequence shown here is derived from an EMBL/GenBank/DDBJ whole genome shotgun (WGS) entry which is preliminary data.</text>
</comment>
<reference evidence="2" key="1">
    <citation type="submission" date="2018-12" db="EMBL/GenBank/DDBJ databases">
        <title>Tengunoibacter tsumagoiensis gen. nov., sp. nov., Dictyobacter kobayashii sp. nov., D. alpinus sp. nov., and D. joshuensis sp. nov. and description of Dictyobacteraceae fam. nov. within the order Ktedonobacterales isolated from Tengu-no-mugimeshi.</title>
        <authorList>
            <person name="Wang C.M."/>
            <person name="Zheng Y."/>
            <person name="Sakai Y."/>
            <person name="Toyoda A."/>
            <person name="Minakuchi Y."/>
            <person name="Abe K."/>
            <person name="Yokota A."/>
            <person name="Yabe S."/>
        </authorList>
    </citation>
    <scope>NUCLEOTIDE SEQUENCE [LARGE SCALE GENOMIC DNA]</scope>
    <source>
        <strain evidence="2">S-27</strain>
    </source>
</reference>
<dbReference type="Proteomes" id="UP000287224">
    <property type="component" value="Unassembled WGS sequence"/>
</dbReference>
<keyword evidence="2" id="KW-1185">Reference proteome</keyword>
<accession>A0A401ZDY7</accession>
<dbReference type="AlphaFoldDB" id="A0A401ZDY7"/>
<evidence type="ECO:0000313" key="1">
    <source>
        <dbReference type="EMBL" id="GCE04908.1"/>
    </source>
</evidence>
<gene>
    <name evidence="1" type="ORF">KDAU_22370</name>
</gene>
<protein>
    <submittedName>
        <fullName evidence="1">Uncharacterized protein</fullName>
    </submittedName>
</protein>
<evidence type="ECO:0000313" key="2">
    <source>
        <dbReference type="Proteomes" id="UP000287224"/>
    </source>
</evidence>
<proteinExistence type="predicted"/>
<sequence length="100" mass="11674">MTTELPEELQQRLAGYRITQFDEVALRQALEQHTTTYTLIKLAEWPARRWKCHYRLMMRESMYDAQTVSEAYAMGLLVLLGAAVENQEAHNTHSETEQTE</sequence>
<dbReference type="EMBL" id="BIFQ01000001">
    <property type="protein sequence ID" value="GCE04908.1"/>
    <property type="molecule type" value="Genomic_DNA"/>
</dbReference>
<organism evidence="1 2">
    <name type="scientific">Dictyobacter aurantiacus</name>
    <dbReference type="NCBI Taxonomy" id="1936993"/>
    <lineage>
        <taxon>Bacteria</taxon>
        <taxon>Bacillati</taxon>
        <taxon>Chloroflexota</taxon>
        <taxon>Ktedonobacteria</taxon>
        <taxon>Ktedonobacterales</taxon>
        <taxon>Dictyobacteraceae</taxon>
        <taxon>Dictyobacter</taxon>
    </lineage>
</organism>
<dbReference type="OrthoDB" id="164008at2"/>
<name>A0A401ZDY7_9CHLR</name>
<dbReference type="RefSeq" id="WP_126596011.1">
    <property type="nucleotide sequence ID" value="NZ_BIFQ01000001.1"/>
</dbReference>